<dbReference type="Gene3D" id="2.40.30.200">
    <property type="match status" value="1"/>
</dbReference>
<sequence length="227" mass="25282">MKKTLIWNGRVAENEGLKIISLPPIQLSTPVVNDVDIEDRDGTLTEFKKYTADTKQVEADYIGNNPLNVASWLQGSGEVIFGNIPDRYYKARINNVVPISQVIENQMYNLLIQFYCQPFGYLLEGKEPITLTSGTTLNNSKASYISLPKIIIYGTGSCAFTINNRTFNITNIVGGNITIDSDLRGVLENKGQYMTGKFPFLDIGENNVSWTGTGVTKVDIIPNWRCL</sequence>
<dbReference type="EMBL" id="JABSWW010000001">
    <property type="protein sequence ID" value="NRT90021.1"/>
    <property type="molecule type" value="Genomic_DNA"/>
</dbReference>
<reference evidence="1" key="2">
    <citation type="journal article" date="2022" name="Nat. Biotechnol.">
        <title>Carbon-negative production of acetone and isopropanol by gas fermentation at industrial pilot scale.</title>
        <authorList>
            <person name="Liew F.E."/>
            <person name="Nogle R."/>
            <person name="Abdalla T."/>
            <person name="Rasor B.J."/>
            <person name="Canter C."/>
            <person name="Jensen R.O."/>
            <person name="Wang L."/>
            <person name="Strutz J."/>
            <person name="Chirania P."/>
            <person name="De Tissera S."/>
            <person name="Mueller A.P."/>
            <person name="Ruan Z."/>
            <person name="Gao A."/>
            <person name="Tran L."/>
            <person name="Engle N.L."/>
            <person name="Bromley J.C."/>
            <person name="Daniell J."/>
            <person name="Conrado R."/>
            <person name="Tschaplinski T.J."/>
            <person name="Giannone R.J."/>
            <person name="Hettich R.L."/>
            <person name="Karim A.S."/>
            <person name="Simpson S.D."/>
            <person name="Brown S.D."/>
            <person name="Leang C."/>
            <person name="Jewett M.C."/>
            <person name="Kopke M."/>
        </authorList>
    </citation>
    <scope>NUCLEOTIDE SEQUENCE</scope>
    <source>
        <strain evidence="1">DJ080</strain>
    </source>
</reference>
<dbReference type="AlphaFoldDB" id="A0AAX0B4S4"/>
<evidence type="ECO:0000313" key="2">
    <source>
        <dbReference type="Proteomes" id="UP001193748"/>
    </source>
</evidence>
<dbReference type="RefSeq" id="WP_173711388.1">
    <property type="nucleotide sequence ID" value="NZ_JABSWW010000001.1"/>
</dbReference>
<proteinExistence type="predicted"/>
<dbReference type="Proteomes" id="UP001193748">
    <property type="component" value="Unassembled WGS sequence"/>
</dbReference>
<accession>A0AAX0B4S4</accession>
<organism evidence="1 2">
    <name type="scientific">Clostridium beijerinckii</name>
    <name type="common">Clostridium MP</name>
    <dbReference type="NCBI Taxonomy" id="1520"/>
    <lineage>
        <taxon>Bacteria</taxon>
        <taxon>Bacillati</taxon>
        <taxon>Bacillota</taxon>
        <taxon>Clostridia</taxon>
        <taxon>Eubacteriales</taxon>
        <taxon>Clostridiaceae</taxon>
        <taxon>Clostridium</taxon>
    </lineage>
</organism>
<gene>
    <name evidence="1" type="ORF">B0H41_003700</name>
</gene>
<name>A0AAX0B4S4_CLOBE</name>
<protein>
    <submittedName>
        <fullName evidence="1">Phage-related protein</fullName>
    </submittedName>
</protein>
<comment type="caution">
    <text evidence="1">The sequence shown here is derived from an EMBL/GenBank/DDBJ whole genome shotgun (WGS) entry which is preliminary data.</text>
</comment>
<reference evidence="1" key="1">
    <citation type="submission" date="2020-05" db="EMBL/GenBank/DDBJ databases">
        <authorList>
            <person name="Brown S."/>
            <person name="Huntemann M."/>
            <person name="Clum A."/>
            <person name="Spunde A."/>
            <person name="Palaniappan K."/>
            <person name="Ritter S."/>
            <person name="Mikhailova N."/>
            <person name="Chen I.-M."/>
            <person name="Stamatis D."/>
            <person name="Reddy T."/>
            <person name="O'Malley R."/>
            <person name="Daum C."/>
            <person name="Shapiro N."/>
            <person name="Ivanova N."/>
            <person name="Kyrpides N."/>
            <person name="Woyke T."/>
        </authorList>
    </citation>
    <scope>NUCLEOTIDE SEQUENCE</scope>
    <source>
        <strain evidence="1">DJ080</strain>
    </source>
</reference>
<evidence type="ECO:0000313" key="1">
    <source>
        <dbReference type="EMBL" id="NRT90021.1"/>
    </source>
</evidence>